<dbReference type="Pfam" id="PF13360">
    <property type="entry name" value="PQQ_2"/>
    <property type="match status" value="1"/>
</dbReference>
<feature type="domain" description="Pyrrolo-quinoline quinone repeat" evidence="1">
    <location>
        <begin position="309"/>
        <end position="433"/>
    </location>
</feature>
<evidence type="ECO:0000313" key="2">
    <source>
        <dbReference type="EMBL" id="KXP10221.1"/>
    </source>
</evidence>
<dbReference type="RefSeq" id="WP_068571257.1">
    <property type="nucleotide sequence ID" value="NZ_LSRF01000033.1"/>
</dbReference>
<dbReference type="InterPro" id="IPR015943">
    <property type="entry name" value="WD40/YVTN_repeat-like_dom_sf"/>
</dbReference>
<dbReference type="STRING" id="239498.AXK60_07050"/>
<evidence type="ECO:0000313" key="3">
    <source>
        <dbReference type="Proteomes" id="UP000070258"/>
    </source>
</evidence>
<reference evidence="3" key="1">
    <citation type="submission" date="2016-02" db="EMBL/GenBank/DDBJ databases">
        <authorList>
            <person name="Wen L."/>
            <person name="He K."/>
            <person name="Yang H."/>
        </authorList>
    </citation>
    <scope>NUCLEOTIDE SEQUENCE [LARGE SCALE GENOMIC DNA]</scope>
    <source>
        <strain evidence="3">JCM 15929</strain>
    </source>
</reference>
<organism evidence="2 3">
    <name type="scientific">Tsukamurella pseudospumae</name>
    <dbReference type="NCBI Taxonomy" id="239498"/>
    <lineage>
        <taxon>Bacteria</taxon>
        <taxon>Bacillati</taxon>
        <taxon>Actinomycetota</taxon>
        <taxon>Actinomycetes</taxon>
        <taxon>Mycobacteriales</taxon>
        <taxon>Tsukamurellaceae</taxon>
        <taxon>Tsukamurella</taxon>
    </lineage>
</organism>
<comment type="caution">
    <text evidence="2">The sequence shown here is derived from an EMBL/GenBank/DDBJ whole genome shotgun (WGS) entry which is preliminary data.</text>
</comment>
<dbReference type="OrthoDB" id="3257696at2"/>
<name>A0A138AI98_9ACTN</name>
<accession>A0A138AI98</accession>
<protein>
    <recommendedName>
        <fullName evidence="1">Pyrrolo-quinoline quinone repeat domain-containing protein</fullName>
    </recommendedName>
</protein>
<dbReference type="InterPro" id="IPR002372">
    <property type="entry name" value="PQQ_rpt_dom"/>
</dbReference>
<dbReference type="PANTHER" id="PTHR34512">
    <property type="entry name" value="CELL SURFACE PROTEIN"/>
    <property type="match status" value="1"/>
</dbReference>
<dbReference type="AlphaFoldDB" id="A0A138AI98"/>
<dbReference type="SUPFAM" id="SSF50998">
    <property type="entry name" value="Quinoprotein alcohol dehydrogenase-like"/>
    <property type="match status" value="1"/>
</dbReference>
<sequence length="436" mass="45320">MTRGGRLVLVAVAAVVVIALAVTAGVLVMRSRSAGSTIDPDHERLSASFAKRPQALWRLKPSAVGASSWGTPMTYYGAREDTGYIVSDGVLVQSARGVAAEKAVTGIDIGTGAVRWRSGPQGDAEAAAYSTGCSPLLAKGRIACGRTGTVSFLATGSGELLGSVPAPTDYHSVIQVGGSLAYVSAGAESLRVTGGDMRSATALDWRIDGPSSDGNLGWESRGDLGAVCRGSIRGSSSVVFDASGAEILPALHDDGCYRLTRKGWVTASSGSRLTIYNGAGKRLFRSSADLRFVEGDRPLGIDVKTGEVFSLPDGARIWSSSMLQDGLGGGTVIGLVDDALLLSVYENKTWTIVALDAADGRLRWKSVGVNGYSVVSDGQRALLLDEKLGLVALDLRDGSRAWTLTEFMGASSSKLVAVGDRLLLVSGEEVAAIGYR</sequence>
<proteinExistence type="predicted"/>
<dbReference type="Gene3D" id="2.130.10.10">
    <property type="entry name" value="YVTN repeat-like/Quinoprotein amine dehydrogenase"/>
    <property type="match status" value="1"/>
</dbReference>
<dbReference type="InterPro" id="IPR011047">
    <property type="entry name" value="Quinoprotein_ADH-like_sf"/>
</dbReference>
<dbReference type="Proteomes" id="UP000070258">
    <property type="component" value="Unassembled WGS sequence"/>
</dbReference>
<dbReference type="PANTHER" id="PTHR34512:SF30">
    <property type="entry name" value="OUTER MEMBRANE PROTEIN ASSEMBLY FACTOR BAMB"/>
    <property type="match status" value="1"/>
</dbReference>
<evidence type="ECO:0000259" key="1">
    <source>
        <dbReference type="Pfam" id="PF13360"/>
    </source>
</evidence>
<gene>
    <name evidence="2" type="ORF">AXK60_07050</name>
</gene>
<dbReference type="EMBL" id="LSRF01000033">
    <property type="protein sequence ID" value="KXP10221.1"/>
    <property type="molecule type" value="Genomic_DNA"/>
</dbReference>